<name>A0A0G0IPU9_9BACT</name>
<evidence type="ECO:0000313" key="3">
    <source>
        <dbReference type="Proteomes" id="UP000034917"/>
    </source>
</evidence>
<keyword evidence="2" id="KW-0328">Glycosyltransferase</keyword>
<sequence length="230" mass="26533">MFLKDLLFPKFCLGCGTLGTYICPKCQRLLRYLNRDTCFYCKKASLYGLTHPICLKKFNVDGVVSIFYYNNLLKKIIKNVKYRLVTEAWKDLTRMIKPESIGRIAFYKKLSRDLFLQPIPLFKTKIRERGFNQAFLIAKFFQTFLEFSISDFLVRVKETFPQAELKTKRDRYQNLRGAFKVRPEYRSALAGSNIILIDDVITTGSTAKEAGKTLKKAGANKVYVLAIAKG</sequence>
<reference evidence="2 3" key="1">
    <citation type="journal article" date="2015" name="Nature">
        <title>rRNA introns, odd ribosomes, and small enigmatic genomes across a large radiation of phyla.</title>
        <authorList>
            <person name="Brown C.T."/>
            <person name="Hug L.A."/>
            <person name="Thomas B.C."/>
            <person name="Sharon I."/>
            <person name="Castelle C.J."/>
            <person name="Singh A."/>
            <person name="Wilkins M.J."/>
            <person name="Williams K.H."/>
            <person name="Banfield J.F."/>
        </authorList>
    </citation>
    <scope>NUCLEOTIDE SEQUENCE [LARGE SCALE GENOMIC DNA]</scope>
</reference>
<organism evidence="2 3">
    <name type="scientific">Candidatus Roizmanbacteria bacterium GW2011_GWC2_37_13</name>
    <dbReference type="NCBI Taxonomy" id="1618486"/>
    <lineage>
        <taxon>Bacteria</taxon>
        <taxon>Candidatus Roizmaniibacteriota</taxon>
    </lineage>
</organism>
<dbReference type="GO" id="GO:0016757">
    <property type="term" value="F:glycosyltransferase activity"/>
    <property type="evidence" value="ECO:0007669"/>
    <property type="project" value="UniProtKB-KW"/>
</dbReference>
<proteinExistence type="inferred from homology"/>
<dbReference type="InterPro" id="IPR000836">
    <property type="entry name" value="PRTase_dom"/>
</dbReference>
<comment type="similarity">
    <text evidence="1">Belongs to the ComF/GntX family.</text>
</comment>
<accession>A0A0G0IPU9</accession>
<dbReference type="SUPFAM" id="SSF53271">
    <property type="entry name" value="PRTase-like"/>
    <property type="match status" value="1"/>
</dbReference>
<dbReference type="Proteomes" id="UP000034917">
    <property type="component" value="Unassembled WGS sequence"/>
</dbReference>
<dbReference type="CDD" id="cd06223">
    <property type="entry name" value="PRTases_typeI"/>
    <property type="match status" value="1"/>
</dbReference>
<dbReference type="EMBL" id="LBSV01000003">
    <property type="protein sequence ID" value="KKQ26174.1"/>
    <property type="molecule type" value="Genomic_DNA"/>
</dbReference>
<dbReference type="InterPro" id="IPR051910">
    <property type="entry name" value="ComF/GntX_DNA_util-trans"/>
</dbReference>
<dbReference type="InterPro" id="IPR029057">
    <property type="entry name" value="PRTase-like"/>
</dbReference>
<protein>
    <submittedName>
        <fullName evidence="2">Phosphoribosyltransferase</fullName>
    </submittedName>
</protein>
<dbReference type="PANTHER" id="PTHR47505">
    <property type="entry name" value="DNA UTILIZATION PROTEIN YHGH"/>
    <property type="match status" value="1"/>
</dbReference>
<dbReference type="AlphaFoldDB" id="A0A0G0IPU9"/>
<dbReference type="Gene3D" id="3.40.50.2020">
    <property type="match status" value="1"/>
</dbReference>
<gene>
    <name evidence="2" type="ORF">US40_C0003G0026</name>
</gene>
<comment type="caution">
    <text evidence="2">The sequence shown here is derived from an EMBL/GenBank/DDBJ whole genome shotgun (WGS) entry which is preliminary data.</text>
</comment>
<keyword evidence="2" id="KW-0808">Transferase</keyword>
<dbReference type="PANTHER" id="PTHR47505:SF1">
    <property type="entry name" value="DNA UTILIZATION PROTEIN YHGH"/>
    <property type="match status" value="1"/>
</dbReference>
<evidence type="ECO:0000256" key="1">
    <source>
        <dbReference type="ARBA" id="ARBA00008007"/>
    </source>
</evidence>
<evidence type="ECO:0000313" key="2">
    <source>
        <dbReference type="EMBL" id="KKQ26174.1"/>
    </source>
</evidence>